<protein>
    <recommendedName>
        <fullName evidence="1">Glycosyltransferase 2-like domain-containing protein</fullName>
    </recommendedName>
</protein>
<dbReference type="InterPro" id="IPR029044">
    <property type="entry name" value="Nucleotide-diphossugar_trans"/>
</dbReference>
<reference evidence="2" key="1">
    <citation type="journal article" date="2015" name="Nature">
        <title>Complex archaea that bridge the gap between prokaryotes and eukaryotes.</title>
        <authorList>
            <person name="Spang A."/>
            <person name="Saw J.H."/>
            <person name="Jorgensen S.L."/>
            <person name="Zaremba-Niedzwiedzka K."/>
            <person name="Martijn J."/>
            <person name="Lind A.E."/>
            <person name="van Eijk R."/>
            <person name="Schleper C."/>
            <person name="Guy L."/>
            <person name="Ettema T.J."/>
        </authorList>
    </citation>
    <scope>NUCLEOTIDE SEQUENCE</scope>
</reference>
<dbReference type="PANTHER" id="PTHR48090">
    <property type="entry name" value="UNDECAPRENYL-PHOSPHATE 4-DEOXY-4-FORMAMIDO-L-ARABINOSE TRANSFERASE-RELATED"/>
    <property type="match status" value="1"/>
</dbReference>
<comment type="caution">
    <text evidence="2">The sequence shown here is derived from an EMBL/GenBank/DDBJ whole genome shotgun (WGS) entry which is preliminary data.</text>
</comment>
<gene>
    <name evidence="2" type="ORF">LCGC14_0721140</name>
</gene>
<sequence>MSIVAIIPCHNEAKYIGKIVREVRQHVDAVVVVDDASTDDTFRVAKMAGAHVALAGVAGPVGQGRATMVGLNAVKERYPEATMIVTLDGDGQHNPEEIPRLLEPIWSGRADIVIGSRFLEDYKIARYRKFGIDVITWLYNVGSGRKIVDGQSCFRAFHVMVFEFIHAVEDGFTFSTEVLIRARSRGLRIVEVPISCIYHDKLSENSTKNPITHGLGVALGTLKWRFWEVRQ</sequence>
<dbReference type="Gene3D" id="3.90.550.10">
    <property type="entry name" value="Spore Coat Polysaccharide Biosynthesis Protein SpsA, Chain A"/>
    <property type="match status" value="1"/>
</dbReference>
<accession>A0A0F9QGH6</accession>
<dbReference type="CDD" id="cd04179">
    <property type="entry name" value="DPM_DPG-synthase_like"/>
    <property type="match status" value="1"/>
</dbReference>
<evidence type="ECO:0000259" key="1">
    <source>
        <dbReference type="Pfam" id="PF00535"/>
    </source>
</evidence>
<dbReference type="PANTHER" id="PTHR48090:SF7">
    <property type="entry name" value="RFBJ PROTEIN"/>
    <property type="match status" value="1"/>
</dbReference>
<dbReference type="SUPFAM" id="SSF53448">
    <property type="entry name" value="Nucleotide-diphospho-sugar transferases"/>
    <property type="match status" value="1"/>
</dbReference>
<dbReference type="InterPro" id="IPR001173">
    <property type="entry name" value="Glyco_trans_2-like"/>
</dbReference>
<name>A0A0F9QGH6_9ZZZZ</name>
<organism evidence="2">
    <name type="scientific">marine sediment metagenome</name>
    <dbReference type="NCBI Taxonomy" id="412755"/>
    <lineage>
        <taxon>unclassified sequences</taxon>
        <taxon>metagenomes</taxon>
        <taxon>ecological metagenomes</taxon>
    </lineage>
</organism>
<dbReference type="AlphaFoldDB" id="A0A0F9QGH6"/>
<dbReference type="Pfam" id="PF00535">
    <property type="entry name" value="Glycos_transf_2"/>
    <property type="match status" value="1"/>
</dbReference>
<dbReference type="EMBL" id="LAZR01001635">
    <property type="protein sequence ID" value="KKN41639.1"/>
    <property type="molecule type" value="Genomic_DNA"/>
</dbReference>
<evidence type="ECO:0000313" key="2">
    <source>
        <dbReference type="EMBL" id="KKN41639.1"/>
    </source>
</evidence>
<feature type="domain" description="Glycosyltransferase 2-like" evidence="1">
    <location>
        <begin position="5"/>
        <end position="162"/>
    </location>
</feature>
<dbReference type="InterPro" id="IPR050256">
    <property type="entry name" value="Glycosyltransferase_2"/>
</dbReference>
<proteinExistence type="predicted"/>